<reference evidence="9 10" key="1">
    <citation type="submission" date="2016-01" db="EMBL/GenBank/DDBJ databases">
        <title>The new phylogeny of the genus Mycobacterium.</title>
        <authorList>
            <person name="Tarcisio F."/>
            <person name="Conor M."/>
            <person name="Antonella G."/>
            <person name="Elisabetta G."/>
            <person name="Giulia F.S."/>
            <person name="Sara T."/>
            <person name="Anna F."/>
            <person name="Clotilde B."/>
            <person name="Roberto B."/>
            <person name="Veronica D.S."/>
            <person name="Fabio R."/>
            <person name="Monica P."/>
            <person name="Olivier J."/>
            <person name="Enrico T."/>
            <person name="Nicola S."/>
        </authorList>
    </citation>
    <scope>NUCLEOTIDE SEQUENCE [LARGE SCALE GENOMIC DNA]</scope>
    <source>
        <strain evidence="9 10">DSM 45166</strain>
    </source>
</reference>
<feature type="binding site" evidence="7">
    <location>
        <position position="99"/>
    </location>
    <ligand>
        <name>Mg(2+)</name>
        <dbReference type="ChEBI" id="CHEBI:18420"/>
    </ligand>
</feature>
<dbReference type="Pfam" id="PF01850">
    <property type="entry name" value="PIN"/>
    <property type="match status" value="1"/>
</dbReference>
<dbReference type="RefSeq" id="WP_045374353.1">
    <property type="nucleotide sequence ID" value="NZ_BBKA01000013.1"/>
</dbReference>
<dbReference type="GO" id="GO:0090729">
    <property type="term" value="F:toxin activity"/>
    <property type="evidence" value="ECO:0007669"/>
    <property type="project" value="UniProtKB-KW"/>
</dbReference>
<dbReference type="PANTHER" id="PTHR38826:SF5">
    <property type="entry name" value="RIBONUCLEASE VAPC13"/>
    <property type="match status" value="1"/>
</dbReference>
<dbReference type="AlphaFoldDB" id="A0A1X1XRB8"/>
<comment type="cofactor">
    <cofactor evidence="1 7">
        <name>Mg(2+)</name>
        <dbReference type="ChEBI" id="CHEBI:18420"/>
    </cofactor>
</comment>
<feature type="domain" description="PIN" evidence="8">
    <location>
        <begin position="2"/>
        <end position="125"/>
    </location>
</feature>
<evidence type="ECO:0000256" key="6">
    <source>
        <dbReference type="ARBA" id="ARBA00022842"/>
    </source>
</evidence>
<accession>A0A1X1XRB8</accession>
<dbReference type="HAMAP" id="MF_00265">
    <property type="entry name" value="VapC_Nob1"/>
    <property type="match status" value="1"/>
</dbReference>
<protein>
    <recommendedName>
        <fullName evidence="7">Ribonuclease VapC</fullName>
        <shortName evidence="7">RNase VapC</shortName>
        <ecNumber evidence="7">3.1.-.-</ecNumber>
    </recommendedName>
    <alternativeName>
        <fullName evidence="7">Toxin VapC</fullName>
    </alternativeName>
</protein>
<keyword evidence="7" id="KW-0800">Toxin</keyword>
<dbReference type="OrthoDB" id="4726629at2"/>
<evidence type="ECO:0000256" key="1">
    <source>
        <dbReference type="ARBA" id="ARBA00001946"/>
    </source>
</evidence>
<feature type="binding site" evidence="7">
    <location>
        <position position="5"/>
    </location>
    <ligand>
        <name>Mg(2+)</name>
        <dbReference type="ChEBI" id="CHEBI:18420"/>
    </ligand>
</feature>
<keyword evidence="5 7" id="KW-0378">Hydrolase</keyword>
<proteinExistence type="inferred from homology"/>
<sequence length="145" mass="15261">MIVLDTTVLVYAKGADHPLREPCRELVAAIADERIEATTTAEVIQEFVHVRARRRDRKDAAALGHDYTELLSPLLSITRDSLLHGLTLFATTPRLGAFDAVLAATATKAGATVLVSADTAFAGLADISHAFPDAKGIAGLLGEAG</sequence>
<dbReference type="InterPro" id="IPR022907">
    <property type="entry name" value="VapC_family"/>
</dbReference>
<keyword evidence="4 7" id="KW-0479">Metal-binding</keyword>
<dbReference type="SUPFAM" id="SSF88723">
    <property type="entry name" value="PIN domain-like"/>
    <property type="match status" value="1"/>
</dbReference>
<dbReference type="EC" id="3.1.-.-" evidence="7"/>
<dbReference type="Proteomes" id="UP000193487">
    <property type="component" value="Unassembled WGS sequence"/>
</dbReference>
<gene>
    <name evidence="7" type="primary">vapC</name>
    <name evidence="9" type="ORF">AWC14_08145</name>
</gene>
<evidence type="ECO:0000313" key="10">
    <source>
        <dbReference type="Proteomes" id="UP000193487"/>
    </source>
</evidence>
<dbReference type="GO" id="GO:0000287">
    <property type="term" value="F:magnesium ion binding"/>
    <property type="evidence" value="ECO:0007669"/>
    <property type="project" value="UniProtKB-UniRule"/>
</dbReference>
<keyword evidence="10" id="KW-1185">Reference proteome</keyword>
<keyword evidence="3 7" id="KW-0540">Nuclease</keyword>
<dbReference type="PANTHER" id="PTHR38826">
    <property type="entry name" value="RIBONUCLEASE VAPC13"/>
    <property type="match status" value="1"/>
</dbReference>
<dbReference type="GO" id="GO:0016787">
    <property type="term" value="F:hydrolase activity"/>
    <property type="evidence" value="ECO:0007669"/>
    <property type="project" value="UniProtKB-KW"/>
</dbReference>
<evidence type="ECO:0000256" key="7">
    <source>
        <dbReference type="HAMAP-Rule" id="MF_00265"/>
    </source>
</evidence>
<organism evidence="9 10">
    <name type="scientific">Mycobacterium kyorinense</name>
    <dbReference type="NCBI Taxonomy" id="487514"/>
    <lineage>
        <taxon>Bacteria</taxon>
        <taxon>Bacillati</taxon>
        <taxon>Actinomycetota</taxon>
        <taxon>Actinomycetes</taxon>
        <taxon>Mycobacteriales</taxon>
        <taxon>Mycobacteriaceae</taxon>
        <taxon>Mycobacterium</taxon>
    </lineage>
</organism>
<keyword evidence="6 7" id="KW-0460">Magnesium</keyword>
<dbReference type="EMBL" id="LQPE01000140">
    <property type="protein sequence ID" value="ORW01393.1"/>
    <property type="molecule type" value="Genomic_DNA"/>
</dbReference>
<comment type="function">
    <text evidence="7">Toxic component of a toxin-antitoxin (TA) system. An RNase.</text>
</comment>
<evidence type="ECO:0000256" key="2">
    <source>
        <dbReference type="ARBA" id="ARBA00022649"/>
    </source>
</evidence>
<evidence type="ECO:0000256" key="4">
    <source>
        <dbReference type="ARBA" id="ARBA00022723"/>
    </source>
</evidence>
<name>A0A1X1XRB8_9MYCO</name>
<dbReference type="GO" id="GO:0004540">
    <property type="term" value="F:RNA nuclease activity"/>
    <property type="evidence" value="ECO:0007669"/>
    <property type="project" value="InterPro"/>
</dbReference>
<evidence type="ECO:0000256" key="5">
    <source>
        <dbReference type="ARBA" id="ARBA00022801"/>
    </source>
</evidence>
<dbReference type="InterPro" id="IPR052106">
    <property type="entry name" value="PINc/VapC_TA"/>
</dbReference>
<evidence type="ECO:0000259" key="8">
    <source>
        <dbReference type="Pfam" id="PF01850"/>
    </source>
</evidence>
<evidence type="ECO:0000313" key="9">
    <source>
        <dbReference type="EMBL" id="ORW01393.1"/>
    </source>
</evidence>
<dbReference type="Gene3D" id="3.40.50.1010">
    <property type="entry name" value="5'-nuclease"/>
    <property type="match status" value="1"/>
</dbReference>
<evidence type="ECO:0000256" key="3">
    <source>
        <dbReference type="ARBA" id="ARBA00022722"/>
    </source>
</evidence>
<dbReference type="InterPro" id="IPR002716">
    <property type="entry name" value="PIN_dom"/>
</dbReference>
<comment type="similarity">
    <text evidence="7">Belongs to the PINc/VapC protein family.</text>
</comment>
<comment type="caution">
    <text evidence="9">The sequence shown here is derived from an EMBL/GenBank/DDBJ whole genome shotgun (WGS) entry which is preliminary data.</text>
</comment>
<keyword evidence="2 7" id="KW-1277">Toxin-antitoxin system</keyword>
<dbReference type="InterPro" id="IPR029060">
    <property type="entry name" value="PIN-like_dom_sf"/>
</dbReference>